<feature type="transmembrane region" description="Helical" evidence="6">
    <location>
        <begin position="169"/>
        <end position="187"/>
    </location>
</feature>
<feature type="transmembrane region" description="Helical" evidence="6">
    <location>
        <begin position="77"/>
        <end position="96"/>
    </location>
</feature>
<feature type="transmembrane region" description="Helical" evidence="6">
    <location>
        <begin position="312"/>
        <end position="332"/>
    </location>
</feature>
<dbReference type="InterPro" id="IPR036259">
    <property type="entry name" value="MFS_trans_sf"/>
</dbReference>
<evidence type="ECO:0000256" key="1">
    <source>
        <dbReference type="ARBA" id="ARBA00004141"/>
    </source>
</evidence>
<feature type="transmembrane region" description="Helical" evidence="6">
    <location>
        <begin position="279"/>
        <end position="300"/>
    </location>
</feature>
<evidence type="ECO:0000256" key="5">
    <source>
        <dbReference type="SAM" id="MobiDB-lite"/>
    </source>
</evidence>
<feature type="domain" description="Major facilitator superfamily (MFS) profile" evidence="7">
    <location>
        <begin position="12"/>
        <end position="504"/>
    </location>
</feature>
<gene>
    <name evidence="8" type="ORF">BU26DRAFT_532759</name>
</gene>
<feature type="transmembrane region" description="Helical" evidence="6">
    <location>
        <begin position="135"/>
        <end position="157"/>
    </location>
</feature>
<dbReference type="GO" id="GO:0022857">
    <property type="term" value="F:transmembrane transporter activity"/>
    <property type="evidence" value="ECO:0007669"/>
    <property type="project" value="InterPro"/>
</dbReference>
<keyword evidence="4 6" id="KW-0472">Membrane</keyword>
<dbReference type="RefSeq" id="XP_033681117.1">
    <property type="nucleotide sequence ID" value="XM_033831120.1"/>
</dbReference>
<feature type="region of interest" description="Disordered" evidence="5">
    <location>
        <begin position="502"/>
        <end position="523"/>
    </location>
</feature>
<evidence type="ECO:0000256" key="4">
    <source>
        <dbReference type="ARBA" id="ARBA00023136"/>
    </source>
</evidence>
<comment type="subcellular location">
    <subcellularLocation>
        <location evidence="1">Membrane</location>
        <topology evidence="1">Multi-pass membrane protein</topology>
    </subcellularLocation>
</comment>
<feature type="transmembrane region" description="Helical" evidence="6">
    <location>
        <begin position="369"/>
        <end position="390"/>
    </location>
</feature>
<feature type="transmembrane region" description="Helical" evidence="6">
    <location>
        <begin position="102"/>
        <end position="123"/>
    </location>
</feature>
<dbReference type="EMBL" id="ML987199">
    <property type="protein sequence ID" value="KAF2246113.1"/>
    <property type="molecule type" value="Genomic_DNA"/>
</dbReference>
<reference evidence="8" key="1">
    <citation type="journal article" date="2020" name="Stud. Mycol.">
        <title>101 Dothideomycetes genomes: a test case for predicting lifestyles and emergence of pathogens.</title>
        <authorList>
            <person name="Haridas S."/>
            <person name="Albert R."/>
            <person name="Binder M."/>
            <person name="Bloem J."/>
            <person name="Labutti K."/>
            <person name="Salamov A."/>
            <person name="Andreopoulos B."/>
            <person name="Baker S."/>
            <person name="Barry K."/>
            <person name="Bills G."/>
            <person name="Bluhm B."/>
            <person name="Cannon C."/>
            <person name="Castanera R."/>
            <person name="Culley D."/>
            <person name="Daum C."/>
            <person name="Ezra D."/>
            <person name="Gonzalez J."/>
            <person name="Henrissat B."/>
            <person name="Kuo A."/>
            <person name="Liang C."/>
            <person name="Lipzen A."/>
            <person name="Lutzoni F."/>
            <person name="Magnuson J."/>
            <person name="Mondo S."/>
            <person name="Nolan M."/>
            <person name="Ohm R."/>
            <person name="Pangilinan J."/>
            <person name="Park H.-J."/>
            <person name="Ramirez L."/>
            <person name="Alfaro M."/>
            <person name="Sun H."/>
            <person name="Tritt A."/>
            <person name="Yoshinaga Y."/>
            <person name="Zwiers L.-H."/>
            <person name="Turgeon B."/>
            <person name="Goodwin S."/>
            <person name="Spatafora J."/>
            <person name="Crous P."/>
            <person name="Grigoriev I."/>
        </authorList>
    </citation>
    <scope>NUCLEOTIDE SEQUENCE</scope>
    <source>
        <strain evidence="8">CBS 122368</strain>
    </source>
</reference>
<evidence type="ECO:0000256" key="3">
    <source>
        <dbReference type="ARBA" id="ARBA00022989"/>
    </source>
</evidence>
<dbReference type="AlphaFoldDB" id="A0A6A6I9B8"/>
<dbReference type="FunFam" id="1.20.1720.10:FF:000012">
    <property type="entry name" value="MFS toxin efflux pump (AflT)"/>
    <property type="match status" value="1"/>
</dbReference>
<feature type="transmembrane region" description="Helical" evidence="6">
    <location>
        <begin position="238"/>
        <end position="258"/>
    </location>
</feature>
<dbReference type="OrthoDB" id="10021397at2759"/>
<organism evidence="8 9">
    <name type="scientific">Trematosphaeria pertusa</name>
    <dbReference type="NCBI Taxonomy" id="390896"/>
    <lineage>
        <taxon>Eukaryota</taxon>
        <taxon>Fungi</taxon>
        <taxon>Dikarya</taxon>
        <taxon>Ascomycota</taxon>
        <taxon>Pezizomycotina</taxon>
        <taxon>Dothideomycetes</taxon>
        <taxon>Pleosporomycetidae</taxon>
        <taxon>Pleosporales</taxon>
        <taxon>Massarineae</taxon>
        <taxon>Trematosphaeriaceae</taxon>
        <taxon>Trematosphaeria</taxon>
    </lineage>
</organism>
<dbReference type="Proteomes" id="UP000800094">
    <property type="component" value="Unassembled WGS sequence"/>
</dbReference>
<protein>
    <submittedName>
        <fullName evidence="8">Permease of the major facilitator superfamily</fullName>
    </submittedName>
</protein>
<dbReference type="GeneID" id="54584450"/>
<dbReference type="PRINTS" id="PR01036">
    <property type="entry name" value="TCRTETB"/>
</dbReference>
<dbReference type="CDD" id="cd17502">
    <property type="entry name" value="MFS_Azr1_MDR_like"/>
    <property type="match status" value="1"/>
</dbReference>
<sequence length="541" mass="58508">MQYPTSFRLICIVFSLALAVFLYGLDQTIIATAIPKITDNFNSLGDVGWYVAAYLFTSSAFQLLFGKMFTIFSIKIVYLCAVAIFELGSLICATAPNSGAFIAGRAIAGVGAAGLYSGAVIILARSAPLETRPRYIGMLGAAMGVAAIAGPFVGGVFSDKVTWRWCFYINLPLGVVTFAIVTIFIDLPQDPKYKAMRGVELLKQLDFPGVLTLVPAIITLLLALQWGGSTYTWSSPRIIVLLILSGLFSAAFVAVQHFTPKTCTVPGSIFRSRSIAFTTWYAVCTFSVFVVMVYYLPIWFQGIQQVSAFQSGVRVIPLILGFIIFAIISGMLTEITGYYTPLMDGSSIIIPIAIGLLSTFRPDTPSSEWIGYQALLGFGIGLGIQCPLVVIQNILIEDEVPIGTALITLVQNLFGAVFIAIAQNVFKNQLKRNVSAVLPDLDIRILLNGGGVTTVISKVPSNLHTDFLEAYSRSVTQTYYIGIALGALSMIGSLGTEWIPIKKDGENKNEPAGDGERGQRDAKVQVSVQNNKMLVEQAEVK</sequence>
<keyword evidence="9" id="KW-1185">Reference proteome</keyword>
<feature type="transmembrane region" description="Helical" evidence="6">
    <location>
        <begin position="479"/>
        <end position="499"/>
    </location>
</feature>
<evidence type="ECO:0000313" key="8">
    <source>
        <dbReference type="EMBL" id="KAF2246113.1"/>
    </source>
</evidence>
<dbReference type="GO" id="GO:0005886">
    <property type="term" value="C:plasma membrane"/>
    <property type="evidence" value="ECO:0007669"/>
    <property type="project" value="TreeGrafter"/>
</dbReference>
<keyword evidence="2 6" id="KW-0812">Transmembrane</keyword>
<dbReference type="InterPro" id="IPR020846">
    <property type="entry name" value="MFS_dom"/>
</dbReference>
<dbReference type="PANTHER" id="PTHR23501:SF201">
    <property type="entry name" value="MFS AFLATOXIN EFFLUX PUMP"/>
    <property type="match status" value="1"/>
</dbReference>
<feature type="transmembrane region" description="Helical" evidence="6">
    <location>
        <begin position="339"/>
        <end position="357"/>
    </location>
</feature>
<dbReference type="PROSITE" id="PS50850">
    <property type="entry name" value="MFS"/>
    <property type="match status" value="1"/>
</dbReference>
<feature type="transmembrane region" description="Helical" evidence="6">
    <location>
        <begin position="402"/>
        <end position="422"/>
    </location>
</feature>
<dbReference type="SUPFAM" id="SSF103473">
    <property type="entry name" value="MFS general substrate transporter"/>
    <property type="match status" value="1"/>
</dbReference>
<accession>A0A6A6I9B8</accession>
<name>A0A6A6I9B8_9PLEO</name>
<proteinExistence type="predicted"/>
<dbReference type="FunFam" id="1.20.1250.20:FF:000196">
    <property type="entry name" value="MFS toxin efflux pump (AflT)"/>
    <property type="match status" value="1"/>
</dbReference>
<dbReference type="PANTHER" id="PTHR23501">
    <property type="entry name" value="MAJOR FACILITATOR SUPERFAMILY"/>
    <property type="match status" value="1"/>
</dbReference>
<keyword evidence="3 6" id="KW-1133">Transmembrane helix</keyword>
<feature type="transmembrane region" description="Helical" evidence="6">
    <location>
        <begin position="207"/>
        <end position="226"/>
    </location>
</feature>
<evidence type="ECO:0000259" key="7">
    <source>
        <dbReference type="PROSITE" id="PS50850"/>
    </source>
</evidence>
<dbReference type="Pfam" id="PF07690">
    <property type="entry name" value="MFS_1"/>
    <property type="match status" value="1"/>
</dbReference>
<evidence type="ECO:0000256" key="2">
    <source>
        <dbReference type="ARBA" id="ARBA00022692"/>
    </source>
</evidence>
<evidence type="ECO:0000313" key="9">
    <source>
        <dbReference type="Proteomes" id="UP000800094"/>
    </source>
</evidence>
<dbReference type="Gene3D" id="1.20.1250.20">
    <property type="entry name" value="MFS general substrate transporter like domains"/>
    <property type="match status" value="2"/>
</dbReference>
<evidence type="ECO:0000256" key="6">
    <source>
        <dbReference type="SAM" id="Phobius"/>
    </source>
</evidence>
<dbReference type="InterPro" id="IPR011701">
    <property type="entry name" value="MFS"/>
</dbReference>